<dbReference type="Proteomes" id="UP000217790">
    <property type="component" value="Unassembled WGS sequence"/>
</dbReference>
<dbReference type="InParanoid" id="A0A2H3DTH5"/>
<evidence type="ECO:0000313" key="3">
    <source>
        <dbReference type="Proteomes" id="UP000217790"/>
    </source>
</evidence>
<reference evidence="3" key="1">
    <citation type="journal article" date="2017" name="Nat. Ecol. Evol.">
        <title>Genome expansion and lineage-specific genetic innovations in the forest pathogenic fungi Armillaria.</title>
        <authorList>
            <person name="Sipos G."/>
            <person name="Prasanna A.N."/>
            <person name="Walter M.C."/>
            <person name="O'Connor E."/>
            <person name="Balint B."/>
            <person name="Krizsan K."/>
            <person name="Kiss B."/>
            <person name="Hess J."/>
            <person name="Varga T."/>
            <person name="Slot J."/>
            <person name="Riley R."/>
            <person name="Boka B."/>
            <person name="Rigling D."/>
            <person name="Barry K."/>
            <person name="Lee J."/>
            <person name="Mihaltcheva S."/>
            <person name="LaButti K."/>
            <person name="Lipzen A."/>
            <person name="Waldron R."/>
            <person name="Moloney N.M."/>
            <person name="Sperisen C."/>
            <person name="Kredics L."/>
            <person name="Vagvoelgyi C."/>
            <person name="Patrignani A."/>
            <person name="Fitzpatrick D."/>
            <person name="Nagy I."/>
            <person name="Doyle S."/>
            <person name="Anderson J.B."/>
            <person name="Grigoriev I.V."/>
            <person name="Gueldener U."/>
            <person name="Muensterkoetter M."/>
            <person name="Nagy L.G."/>
        </authorList>
    </citation>
    <scope>NUCLEOTIDE SEQUENCE [LARGE SCALE GENOMIC DNA]</scope>
    <source>
        <strain evidence="3">Ar21-2</strain>
    </source>
</reference>
<gene>
    <name evidence="2" type="ORF">ARMGADRAFT_928406</name>
</gene>
<evidence type="ECO:0000256" key="1">
    <source>
        <dbReference type="SAM" id="MobiDB-lite"/>
    </source>
</evidence>
<dbReference type="EMBL" id="KZ293655">
    <property type="protein sequence ID" value="PBK94138.1"/>
    <property type="molecule type" value="Genomic_DNA"/>
</dbReference>
<feature type="region of interest" description="Disordered" evidence="1">
    <location>
        <begin position="79"/>
        <end position="99"/>
    </location>
</feature>
<dbReference type="STRING" id="47427.A0A2H3DTH5"/>
<keyword evidence="3" id="KW-1185">Reference proteome</keyword>
<proteinExistence type="predicted"/>
<feature type="non-terminal residue" evidence="2">
    <location>
        <position position="1"/>
    </location>
</feature>
<organism evidence="2 3">
    <name type="scientific">Armillaria gallica</name>
    <name type="common">Bulbous honey fungus</name>
    <name type="synonym">Armillaria bulbosa</name>
    <dbReference type="NCBI Taxonomy" id="47427"/>
    <lineage>
        <taxon>Eukaryota</taxon>
        <taxon>Fungi</taxon>
        <taxon>Dikarya</taxon>
        <taxon>Basidiomycota</taxon>
        <taxon>Agaricomycotina</taxon>
        <taxon>Agaricomycetes</taxon>
        <taxon>Agaricomycetidae</taxon>
        <taxon>Agaricales</taxon>
        <taxon>Marasmiineae</taxon>
        <taxon>Physalacriaceae</taxon>
        <taxon>Armillaria</taxon>
    </lineage>
</organism>
<name>A0A2H3DTH5_ARMGA</name>
<evidence type="ECO:0000313" key="2">
    <source>
        <dbReference type="EMBL" id="PBK94138.1"/>
    </source>
</evidence>
<dbReference type="AlphaFoldDB" id="A0A2H3DTH5"/>
<protein>
    <submittedName>
        <fullName evidence="2">Uncharacterized protein</fullName>
    </submittedName>
</protein>
<dbReference type="OrthoDB" id="3250313at2759"/>
<accession>A0A2H3DTH5</accession>
<sequence length="99" mass="11080">WNQLNPSWRCSLTSGGLPRSDYTSKSLLALRKGGQYGLVTVVLGLYWWGKGRQAEDNWLGMVNDVANVIDVVLCPERKRTGQKRSIDSSREGSAKRIKV</sequence>